<accession>A0A6P5XET6</accession>
<dbReference type="RefSeq" id="XP_022726864.1">
    <property type="nucleotide sequence ID" value="XM_022871129.1"/>
</dbReference>
<reference evidence="2" key="1">
    <citation type="submission" date="2025-08" db="UniProtKB">
        <authorList>
            <consortium name="RefSeq"/>
        </authorList>
    </citation>
    <scope>IDENTIFICATION</scope>
    <source>
        <tissue evidence="2">Fruit stalk</tissue>
    </source>
</reference>
<dbReference type="KEGG" id="dzi:111282857"/>
<dbReference type="OrthoDB" id="831887at2759"/>
<gene>
    <name evidence="2" type="primary">LOC111282857</name>
</gene>
<proteinExistence type="predicted"/>
<organism evidence="1 2">
    <name type="scientific">Durio zibethinus</name>
    <name type="common">Durian</name>
    <dbReference type="NCBI Taxonomy" id="66656"/>
    <lineage>
        <taxon>Eukaryota</taxon>
        <taxon>Viridiplantae</taxon>
        <taxon>Streptophyta</taxon>
        <taxon>Embryophyta</taxon>
        <taxon>Tracheophyta</taxon>
        <taxon>Spermatophyta</taxon>
        <taxon>Magnoliopsida</taxon>
        <taxon>eudicotyledons</taxon>
        <taxon>Gunneridae</taxon>
        <taxon>Pentapetalae</taxon>
        <taxon>rosids</taxon>
        <taxon>malvids</taxon>
        <taxon>Malvales</taxon>
        <taxon>Malvaceae</taxon>
        <taxon>Helicteroideae</taxon>
        <taxon>Durio</taxon>
    </lineage>
</organism>
<dbReference type="GeneID" id="111282857"/>
<dbReference type="PANTHER" id="PTHR43349">
    <property type="entry name" value="PINORESINOL REDUCTASE-RELATED"/>
    <property type="match status" value="1"/>
</dbReference>
<dbReference type="PANTHER" id="PTHR43349:SF9">
    <property type="entry name" value="PHENYLCOUMARAN BENZYLIC ETHER REDUCTASE-LIKE PROTEIN"/>
    <property type="match status" value="1"/>
</dbReference>
<dbReference type="AlphaFoldDB" id="A0A6P5XET6"/>
<protein>
    <submittedName>
        <fullName evidence="2">Eugenol synthase 1-like</fullName>
    </submittedName>
</protein>
<name>A0A6P5XET6_DURZI</name>
<keyword evidence="1" id="KW-1185">Reference proteome</keyword>
<sequence>MDPVKPRETKTGRSFRKTHVSEEELVKLSENNVRASILHSIFAKGGLLNYKLGENDLEASSLYPDHKYTTIDQLLDIFLVDPPKPALAAL</sequence>
<dbReference type="Gene3D" id="3.90.25.10">
    <property type="entry name" value="UDP-galactose 4-epimerase, domain 1"/>
    <property type="match status" value="1"/>
</dbReference>
<evidence type="ECO:0000313" key="1">
    <source>
        <dbReference type="Proteomes" id="UP000515121"/>
    </source>
</evidence>
<evidence type="ECO:0000313" key="2">
    <source>
        <dbReference type="RefSeq" id="XP_022726864.1"/>
    </source>
</evidence>
<dbReference type="Proteomes" id="UP000515121">
    <property type="component" value="Unplaced"/>
</dbReference>
<dbReference type="InterPro" id="IPR050608">
    <property type="entry name" value="NmrA-type/Isoflavone_red_sf"/>
</dbReference>